<keyword evidence="5" id="KW-0862">Zinc</keyword>
<dbReference type="InterPro" id="IPR013087">
    <property type="entry name" value="Znf_C2H2_type"/>
</dbReference>
<comment type="caution">
    <text evidence="11">The sequence shown here is derived from an EMBL/GenBank/DDBJ whole genome shotgun (WGS) entry which is preliminary data.</text>
</comment>
<comment type="subcellular location">
    <subcellularLocation>
        <location evidence="1">Nucleus</location>
    </subcellularLocation>
</comment>
<keyword evidence="7" id="KW-0804">Transcription</keyword>
<dbReference type="Gene3D" id="3.30.160.60">
    <property type="entry name" value="Classic Zinc Finger"/>
    <property type="match status" value="5"/>
</dbReference>
<feature type="domain" description="C2H2-type" evidence="10">
    <location>
        <begin position="211"/>
        <end position="238"/>
    </location>
</feature>
<dbReference type="Proteomes" id="UP000887013">
    <property type="component" value="Unassembled WGS sequence"/>
</dbReference>
<dbReference type="SUPFAM" id="SSF57667">
    <property type="entry name" value="beta-beta-alpha zinc fingers"/>
    <property type="match status" value="3"/>
</dbReference>
<gene>
    <name evidence="11" type="ORF">NPIL_178271</name>
</gene>
<feature type="domain" description="C2H2-type" evidence="10">
    <location>
        <begin position="103"/>
        <end position="130"/>
    </location>
</feature>
<dbReference type="GO" id="GO:0008270">
    <property type="term" value="F:zinc ion binding"/>
    <property type="evidence" value="ECO:0007669"/>
    <property type="project" value="UniProtKB-KW"/>
</dbReference>
<feature type="domain" description="C2H2-type" evidence="10">
    <location>
        <begin position="14"/>
        <end position="41"/>
    </location>
</feature>
<dbReference type="AlphaFoldDB" id="A0A8X6N170"/>
<protein>
    <recommendedName>
        <fullName evidence="10">C2H2-type domain-containing protein</fullName>
    </recommendedName>
</protein>
<evidence type="ECO:0000256" key="4">
    <source>
        <dbReference type="ARBA" id="ARBA00022771"/>
    </source>
</evidence>
<dbReference type="Pfam" id="PF00096">
    <property type="entry name" value="zf-C2H2"/>
    <property type="match status" value="3"/>
</dbReference>
<evidence type="ECO:0000256" key="5">
    <source>
        <dbReference type="ARBA" id="ARBA00022833"/>
    </source>
</evidence>
<dbReference type="Pfam" id="PF12171">
    <property type="entry name" value="zf-C2H2_jaz"/>
    <property type="match status" value="1"/>
</dbReference>
<evidence type="ECO:0000256" key="1">
    <source>
        <dbReference type="ARBA" id="ARBA00004123"/>
    </source>
</evidence>
<dbReference type="GO" id="GO:0005654">
    <property type="term" value="C:nucleoplasm"/>
    <property type="evidence" value="ECO:0007669"/>
    <property type="project" value="TreeGrafter"/>
</dbReference>
<keyword evidence="2" id="KW-0479">Metal-binding</keyword>
<dbReference type="PANTHER" id="PTHR24399">
    <property type="entry name" value="ZINC FINGER AND BTB DOMAIN-CONTAINING"/>
    <property type="match status" value="1"/>
</dbReference>
<evidence type="ECO:0000259" key="10">
    <source>
        <dbReference type="PROSITE" id="PS50157"/>
    </source>
</evidence>
<evidence type="ECO:0000256" key="9">
    <source>
        <dbReference type="PROSITE-ProRule" id="PRU00042"/>
    </source>
</evidence>
<sequence>MERHVRIHTNDRPFICVVCSKRFTRKEHVLSHMKSHIDTLPFECLVCSNRFYTRENCGKFQETFEPNAQFEEASYHCSMCPFTSLMKHILDKHIQTHSKKYTFVCEVCYKRYQSNRDLEVHHRSHSGERPFVCTVCYKGFSHKGHQKVLHSTSKSLPWKNVSFSSILTTSIRNHELNPNLTIPFPSSGGQSCTDQMKQDLHLWTHTKPVTYNCSICQKTFNRKDNLKVHYRIHSGERPFRCTVCNKGFNTKQNMQSHFFSYHKMPSF</sequence>
<keyword evidence="4 9" id="KW-0863">Zinc-finger</keyword>
<dbReference type="GO" id="GO:0000978">
    <property type="term" value="F:RNA polymerase II cis-regulatory region sequence-specific DNA binding"/>
    <property type="evidence" value="ECO:0007669"/>
    <property type="project" value="TreeGrafter"/>
</dbReference>
<dbReference type="FunFam" id="3.30.160.60:FF:000624">
    <property type="entry name" value="zinc finger protein 697"/>
    <property type="match status" value="2"/>
</dbReference>
<feature type="domain" description="C2H2-type" evidence="10">
    <location>
        <begin position="239"/>
        <end position="262"/>
    </location>
</feature>
<evidence type="ECO:0000256" key="2">
    <source>
        <dbReference type="ARBA" id="ARBA00022723"/>
    </source>
</evidence>
<dbReference type="PROSITE" id="PS00028">
    <property type="entry name" value="ZINC_FINGER_C2H2_1"/>
    <property type="match status" value="4"/>
</dbReference>
<evidence type="ECO:0000313" key="11">
    <source>
        <dbReference type="EMBL" id="GFS88173.1"/>
    </source>
</evidence>
<evidence type="ECO:0000256" key="8">
    <source>
        <dbReference type="ARBA" id="ARBA00023242"/>
    </source>
</evidence>
<keyword evidence="3" id="KW-0677">Repeat</keyword>
<keyword evidence="8" id="KW-0539">Nucleus</keyword>
<dbReference type="PROSITE" id="PS50157">
    <property type="entry name" value="ZINC_FINGER_C2H2_2"/>
    <property type="match status" value="4"/>
</dbReference>
<dbReference type="SMART" id="SM00355">
    <property type="entry name" value="ZnF_C2H2"/>
    <property type="match status" value="5"/>
</dbReference>
<evidence type="ECO:0000256" key="7">
    <source>
        <dbReference type="ARBA" id="ARBA00023163"/>
    </source>
</evidence>
<organism evidence="11 12">
    <name type="scientific">Nephila pilipes</name>
    <name type="common">Giant wood spider</name>
    <name type="synonym">Nephila maculata</name>
    <dbReference type="NCBI Taxonomy" id="299642"/>
    <lineage>
        <taxon>Eukaryota</taxon>
        <taxon>Metazoa</taxon>
        <taxon>Ecdysozoa</taxon>
        <taxon>Arthropoda</taxon>
        <taxon>Chelicerata</taxon>
        <taxon>Arachnida</taxon>
        <taxon>Araneae</taxon>
        <taxon>Araneomorphae</taxon>
        <taxon>Entelegynae</taxon>
        <taxon>Araneoidea</taxon>
        <taxon>Nephilidae</taxon>
        <taxon>Nephila</taxon>
    </lineage>
</organism>
<dbReference type="PANTHER" id="PTHR24399:SF54">
    <property type="entry name" value="GASTRULA ZINC FINGER PROTEIN XLCGF26.1-LIKE-RELATED"/>
    <property type="match status" value="1"/>
</dbReference>
<dbReference type="GO" id="GO:0001227">
    <property type="term" value="F:DNA-binding transcription repressor activity, RNA polymerase II-specific"/>
    <property type="evidence" value="ECO:0007669"/>
    <property type="project" value="TreeGrafter"/>
</dbReference>
<dbReference type="InterPro" id="IPR036236">
    <property type="entry name" value="Znf_C2H2_sf"/>
</dbReference>
<dbReference type="FunFam" id="3.30.160.60:FF:000478">
    <property type="entry name" value="Zinc finger protein 133"/>
    <property type="match status" value="1"/>
</dbReference>
<dbReference type="FunFam" id="3.30.160.60:FF:000446">
    <property type="entry name" value="Zinc finger protein"/>
    <property type="match status" value="1"/>
</dbReference>
<keyword evidence="6" id="KW-0805">Transcription regulation</keyword>
<dbReference type="OrthoDB" id="6419549at2759"/>
<evidence type="ECO:0000256" key="3">
    <source>
        <dbReference type="ARBA" id="ARBA00022737"/>
    </source>
</evidence>
<dbReference type="InterPro" id="IPR022755">
    <property type="entry name" value="Znf_C2H2_jaz"/>
</dbReference>
<evidence type="ECO:0000313" key="12">
    <source>
        <dbReference type="Proteomes" id="UP000887013"/>
    </source>
</evidence>
<proteinExistence type="predicted"/>
<accession>A0A8X6N170</accession>
<reference evidence="11" key="1">
    <citation type="submission" date="2020-08" db="EMBL/GenBank/DDBJ databases">
        <title>Multicomponent nature underlies the extraordinary mechanical properties of spider dragline silk.</title>
        <authorList>
            <person name="Kono N."/>
            <person name="Nakamura H."/>
            <person name="Mori M."/>
            <person name="Yoshida Y."/>
            <person name="Ohtoshi R."/>
            <person name="Malay A.D."/>
            <person name="Moran D.A.P."/>
            <person name="Tomita M."/>
            <person name="Numata K."/>
            <person name="Arakawa K."/>
        </authorList>
    </citation>
    <scope>NUCLEOTIDE SEQUENCE</scope>
</reference>
<name>A0A8X6N170_NEPPI</name>
<keyword evidence="12" id="KW-1185">Reference proteome</keyword>
<dbReference type="EMBL" id="BMAW01099072">
    <property type="protein sequence ID" value="GFS88173.1"/>
    <property type="molecule type" value="Genomic_DNA"/>
</dbReference>
<evidence type="ECO:0000256" key="6">
    <source>
        <dbReference type="ARBA" id="ARBA00023015"/>
    </source>
</evidence>